<proteinExistence type="predicted"/>
<name>A0AAV9FE27_ACOCL</name>
<organism evidence="1 2">
    <name type="scientific">Acorus calamus</name>
    <name type="common">Sweet flag</name>
    <dbReference type="NCBI Taxonomy" id="4465"/>
    <lineage>
        <taxon>Eukaryota</taxon>
        <taxon>Viridiplantae</taxon>
        <taxon>Streptophyta</taxon>
        <taxon>Embryophyta</taxon>
        <taxon>Tracheophyta</taxon>
        <taxon>Spermatophyta</taxon>
        <taxon>Magnoliopsida</taxon>
        <taxon>Liliopsida</taxon>
        <taxon>Acoraceae</taxon>
        <taxon>Acorus</taxon>
    </lineage>
</organism>
<sequence length="149" mass="16472">MFIANSTEDISDFTHDTYNVYPPNAHGRRGGGNSLRYPLLVNHLISFYSCSGHPFLSFLVFSALTKIHIAYTSSLTSAFARNGHPHLSLFHSMHSLRLPSMTAPCPSLPRPRATTPGSRGKVCTLRQEVLEAVDGRPWKSVKAHLSIEP</sequence>
<protein>
    <submittedName>
        <fullName evidence="1">Uncharacterized protein</fullName>
    </submittedName>
</protein>
<reference evidence="1" key="1">
    <citation type="journal article" date="2023" name="Nat. Commun.">
        <title>Diploid and tetraploid genomes of Acorus and the evolution of monocots.</title>
        <authorList>
            <person name="Ma L."/>
            <person name="Liu K.W."/>
            <person name="Li Z."/>
            <person name="Hsiao Y.Y."/>
            <person name="Qi Y."/>
            <person name="Fu T."/>
            <person name="Tang G.D."/>
            <person name="Zhang D."/>
            <person name="Sun W.H."/>
            <person name="Liu D.K."/>
            <person name="Li Y."/>
            <person name="Chen G.Z."/>
            <person name="Liu X.D."/>
            <person name="Liao X.Y."/>
            <person name="Jiang Y.T."/>
            <person name="Yu X."/>
            <person name="Hao Y."/>
            <person name="Huang J."/>
            <person name="Zhao X.W."/>
            <person name="Ke S."/>
            <person name="Chen Y.Y."/>
            <person name="Wu W.L."/>
            <person name="Hsu J.L."/>
            <person name="Lin Y.F."/>
            <person name="Huang M.D."/>
            <person name="Li C.Y."/>
            <person name="Huang L."/>
            <person name="Wang Z.W."/>
            <person name="Zhao X."/>
            <person name="Zhong W.Y."/>
            <person name="Peng D.H."/>
            <person name="Ahmad S."/>
            <person name="Lan S."/>
            <person name="Zhang J.S."/>
            <person name="Tsai W.C."/>
            <person name="Van de Peer Y."/>
            <person name="Liu Z.J."/>
        </authorList>
    </citation>
    <scope>NUCLEOTIDE SEQUENCE</scope>
    <source>
        <strain evidence="1">CP</strain>
    </source>
</reference>
<dbReference type="Proteomes" id="UP001180020">
    <property type="component" value="Unassembled WGS sequence"/>
</dbReference>
<evidence type="ECO:0000313" key="1">
    <source>
        <dbReference type="EMBL" id="KAK1323989.1"/>
    </source>
</evidence>
<gene>
    <name evidence="1" type="ORF">QJS10_CPA02g00230</name>
</gene>
<dbReference type="AlphaFoldDB" id="A0AAV9FE27"/>
<comment type="caution">
    <text evidence="1">The sequence shown here is derived from an EMBL/GenBank/DDBJ whole genome shotgun (WGS) entry which is preliminary data.</text>
</comment>
<accession>A0AAV9FE27</accession>
<evidence type="ECO:0000313" key="2">
    <source>
        <dbReference type="Proteomes" id="UP001180020"/>
    </source>
</evidence>
<reference evidence="1" key="2">
    <citation type="submission" date="2023-06" db="EMBL/GenBank/DDBJ databases">
        <authorList>
            <person name="Ma L."/>
            <person name="Liu K.-W."/>
            <person name="Li Z."/>
            <person name="Hsiao Y.-Y."/>
            <person name="Qi Y."/>
            <person name="Fu T."/>
            <person name="Tang G."/>
            <person name="Zhang D."/>
            <person name="Sun W.-H."/>
            <person name="Liu D.-K."/>
            <person name="Li Y."/>
            <person name="Chen G.-Z."/>
            <person name="Liu X.-D."/>
            <person name="Liao X.-Y."/>
            <person name="Jiang Y.-T."/>
            <person name="Yu X."/>
            <person name="Hao Y."/>
            <person name="Huang J."/>
            <person name="Zhao X.-W."/>
            <person name="Ke S."/>
            <person name="Chen Y.-Y."/>
            <person name="Wu W.-L."/>
            <person name="Hsu J.-L."/>
            <person name="Lin Y.-F."/>
            <person name="Huang M.-D."/>
            <person name="Li C.-Y."/>
            <person name="Huang L."/>
            <person name="Wang Z.-W."/>
            <person name="Zhao X."/>
            <person name="Zhong W.-Y."/>
            <person name="Peng D.-H."/>
            <person name="Ahmad S."/>
            <person name="Lan S."/>
            <person name="Zhang J.-S."/>
            <person name="Tsai W.-C."/>
            <person name="Van De Peer Y."/>
            <person name="Liu Z.-J."/>
        </authorList>
    </citation>
    <scope>NUCLEOTIDE SEQUENCE</scope>
    <source>
        <strain evidence="1">CP</strain>
        <tissue evidence="1">Leaves</tissue>
    </source>
</reference>
<keyword evidence="2" id="KW-1185">Reference proteome</keyword>
<dbReference type="EMBL" id="JAUJYO010000002">
    <property type="protein sequence ID" value="KAK1323989.1"/>
    <property type="molecule type" value="Genomic_DNA"/>
</dbReference>